<sequence length="172" mass="18724">MAAVRLAVGRPQVEEVAGGVAVQLHEHVVRRDWSCRLLVREPNPKLPNVPGVNVEVGELVKGLKLLNVQETNVEVGELANGLKLLNVRETNMEVLILPTVRFPNGEVRKLPNIRELNGEVAILPAVRLPEQGGIKTAERSVFVSSITGNEGEVSAGDRNPEKNGHYRQGPAE</sequence>
<organism evidence="2 3">
    <name type="scientific">Pelobates cultripes</name>
    <name type="common">Western spadefoot toad</name>
    <dbReference type="NCBI Taxonomy" id="61616"/>
    <lineage>
        <taxon>Eukaryota</taxon>
        <taxon>Metazoa</taxon>
        <taxon>Chordata</taxon>
        <taxon>Craniata</taxon>
        <taxon>Vertebrata</taxon>
        <taxon>Euteleostomi</taxon>
        <taxon>Amphibia</taxon>
        <taxon>Batrachia</taxon>
        <taxon>Anura</taxon>
        <taxon>Pelobatoidea</taxon>
        <taxon>Pelobatidae</taxon>
        <taxon>Pelobates</taxon>
    </lineage>
</organism>
<proteinExistence type="predicted"/>
<evidence type="ECO:0000313" key="2">
    <source>
        <dbReference type="EMBL" id="CAH2325498.1"/>
    </source>
</evidence>
<evidence type="ECO:0000313" key="3">
    <source>
        <dbReference type="Proteomes" id="UP001295444"/>
    </source>
</evidence>
<reference evidence="2" key="1">
    <citation type="submission" date="2022-03" db="EMBL/GenBank/DDBJ databases">
        <authorList>
            <person name="Alioto T."/>
            <person name="Alioto T."/>
            <person name="Gomez Garrido J."/>
        </authorList>
    </citation>
    <scope>NUCLEOTIDE SEQUENCE</scope>
</reference>
<name>A0AAD1WRK6_PELCU</name>
<dbReference type="EMBL" id="OW240923">
    <property type="protein sequence ID" value="CAH2325498.1"/>
    <property type="molecule type" value="Genomic_DNA"/>
</dbReference>
<feature type="region of interest" description="Disordered" evidence="1">
    <location>
        <begin position="146"/>
        <end position="172"/>
    </location>
</feature>
<accession>A0AAD1WRK6</accession>
<gene>
    <name evidence="2" type="ORF">PECUL_23A004784</name>
</gene>
<keyword evidence="3" id="KW-1185">Reference proteome</keyword>
<protein>
    <submittedName>
        <fullName evidence="2">Uncharacterized protein</fullName>
    </submittedName>
</protein>
<dbReference type="Proteomes" id="UP001295444">
    <property type="component" value="Chromosome 12"/>
</dbReference>
<evidence type="ECO:0000256" key="1">
    <source>
        <dbReference type="SAM" id="MobiDB-lite"/>
    </source>
</evidence>
<dbReference type="AlphaFoldDB" id="A0AAD1WRK6"/>